<evidence type="ECO:0008006" key="4">
    <source>
        <dbReference type="Google" id="ProtNLM"/>
    </source>
</evidence>
<dbReference type="AlphaFoldDB" id="E4TLH4"/>
<sequence length="181" mass="20893">MKYFILFTLINLMSFVTNAQSSDSKGSFGVALNSSVNGELYPIRIVPSLTYIKEKNQLELGLGFNPFSRTSQKLLSTEFNYKYFPNGTENKFNMYLIARFSYIKSARDTYYPTDYNYLFLNGGYGIEIKAFKKVYLGTNISTGIYSYSKKSDIPYAAFASQKLFDTFRFNLAFQFNLGYRF</sequence>
<name>E4TLH4_MARTH</name>
<accession>E4TLH4</accession>
<dbReference type="STRING" id="643867.Ftrac_1304"/>
<dbReference type="EMBL" id="CP002349">
    <property type="protein sequence ID" value="ADR21295.1"/>
    <property type="molecule type" value="Genomic_DNA"/>
</dbReference>
<dbReference type="RefSeq" id="WP_013453444.1">
    <property type="nucleotide sequence ID" value="NC_014759.1"/>
</dbReference>
<dbReference type="KEGG" id="mtt:Ftrac_1304"/>
<dbReference type="HOGENOM" id="CLU_1487371_0_0_10"/>
<dbReference type="eggNOG" id="ENOG5033UUI">
    <property type="taxonomic scope" value="Bacteria"/>
</dbReference>
<protein>
    <recommendedName>
        <fullName evidence="4">Outer membrane protein beta-barrel domain-containing protein</fullName>
    </recommendedName>
</protein>
<dbReference type="Proteomes" id="UP000008720">
    <property type="component" value="Chromosome"/>
</dbReference>
<proteinExistence type="predicted"/>
<evidence type="ECO:0000313" key="3">
    <source>
        <dbReference type="Proteomes" id="UP000008720"/>
    </source>
</evidence>
<organism evidence="2 3">
    <name type="scientific">Marivirga tractuosa (strain ATCC 23168 / DSM 4126 / NBRC 15989 / NCIMB 1408 / VKM B-1430 / H-43)</name>
    <name type="common">Microscilla tractuosa</name>
    <name type="synonym">Flexibacter tractuosus</name>
    <dbReference type="NCBI Taxonomy" id="643867"/>
    <lineage>
        <taxon>Bacteria</taxon>
        <taxon>Pseudomonadati</taxon>
        <taxon>Bacteroidota</taxon>
        <taxon>Cytophagia</taxon>
        <taxon>Cytophagales</taxon>
        <taxon>Marivirgaceae</taxon>
        <taxon>Marivirga</taxon>
    </lineage>
</organism>
<keyword evidence="1" id="KW-0732">Signal</keyword>
<dbReference type="OrthoDB" id="1467467at2"/>
<feature type="chain" id="PRO_5003189856" description="Outer membrane protein beta-barrel domain-containing protein" evidence="1">
    <location>
        <begin position="20"/>
        <end position="181"/>
    </location>
</feature>
<reference evidence="2 3" key="1">
    <citation type="journal article" date="2011" name="Stand. Genomic Sci.">
        <title>Complete genome sequence of Marivirga tractuosa type strain (H-43).</title>
        <authorList>
            <person name="Pagani I."/>
            <person name="Chertkov O."/>
            <person name="Lapidus A."/>
            <person name="Lucas S."/>
            <person name="Del Rio T.G."/>
            <person name="Tice H."/>
            <person name="Copeland A."/>
            <person name="Cheng J.F."/>
            <person name="Nolan M."/>
            <person name="Saunders E."/>
            <person name="Pitluck S."/>
            <person name="Held B."/>
            <person name="Goodwin L."/>
            <person name="Liolios K."/>
            <person name="Ovchinikova G."/>
            <person name="Ivanova N."/>
            <person name="Mavromatis K."/>
            <person name="Pati A."/>
            <person name="Chen A."/>
            <person name="Palaniappan K."/>
            <person name="Land M."/>
            <person name="Hauser L."/>
            <person name="Jeffries C.D."/>
            <person name="Detter J.C."/>
            <person name="Han C."/>
            <person name="Tapia R."/>
            <person name="Ngatchou-Djao O.D."/>
            <person name="Rohde M."/>
            <person name="Goker M."/>
            <person name="Spring S."/>
            <person name="Sikorski J."/>
            <person name="Woyke T."/>
            <person name="Bristow J."/>
            <person name="Eisen J.A."/>
            <person name="Markowitz V."/>
            <person name="Hugenholtz P."/>
            <person name="Klenk H.P."/>
            <person name="Kyrpides N.C."/>
        </authorList>
    </citation>
    <scope>NUCLEOTIDE SEQUENCE [LARGE SCALE GENOMIC DNA]</scope>
    <source>
        <strain evidence="3">ATCC 23168 / DSM 4126 / NBRC 15989 / NCIMB 1408 / VKM B-1430 / H-43</strain>
    </source>
</reference>
<evidence type="ECO:0000313" key="2">
    <source>
        <dbReference type="EMBL" id="ADR21295.1"/>
    </source>
</evidence>
<gene>
    <name evidence="2" type="ordered locus">Ftrac_1304</name>
</gene>
<keyword evidence="3" id="KW-1185">Reference proteome</keyword>
<evidence type="ECO:0000256" key="1">
    <source>
        <dbReference type="SAM" id="SignalP"/>
    </source>
</evidence>
<feature type="signal peptide" evidence="1">
    <location>
        <begin position="1"/>
        <end position="19"/>
    </location>
</feature>